<proteinExistence type="predicted"/>
<evidence type="ECO:0008006" key="4">
    <source>
        <dbReference type="Google" id="ProtNLM"/>
    </source>
</evidence>
<organism evidence="2 3">
    <name type="scientific">Dothidotthia symphoricarpi CBS 119687</name>
    <dbReference type="NCBI Taxonomy" id="1392245"/>
    <lineage>
        <taxon>Eukaryota</taxon>
        <taxon>Fungi</taxon>
        <taxon>Dikarya</taxon>
        <taxon>Ascomycota</taxon>
        <taxon>Pezizomycotina</taxon>
        <taxon>Dothideomycetes</taxon>
        <taxon>Pleosporomycetidae</taxon>
        <taxon>Pleosporales</taxon>
        <taxon>Dothidotthiaceae</taxon>
        <taxon>Dothidotthia</taxon>
    </lineage>
</organism>
<evidence type="ECO:0000256" key="1">
    <source>
        <dbReference type="SAM" id="SignalP"/>
    </source>
</evidence>
<evidence type="ECO:0000313" key="3">
    <source>
        <dbReference type="Proteomes" id="UP000799771"/>
    </source>
</evidence>
<dbReference type="Gene3D" id="3.40.390.10">
    <property type="entry name" value="Collagenase (Catalytic Domain)"/>
    <property type="match status" value="1"/>
</dbReference>
<evidence type="ECO:0000313" key="2">
    <source>
        <dbReference type="EMBL" id="KAF2127461.1"/>
    </source>
</evidence>
<accession>A0A6A6A9V9</accession>
<name>A0A6A6A9V9_9PLEO</name>
<dbReference type="GO" id="GO:0008237">
    <property type="term" value="F:metallopeptidase activity"/>
    <property type="evidence" value="ECO:0007669"/>
    <property type="project" value="InterPro"/>
</dbReference>
<dbReference type="RefSeq" id="XP_033521850.1">
    <property type="nucleotide sequence ID" value="XM_033671673.1"/>
</dbReference>
<dbReference type="EMBL" id="ML977511">
    <property type="protein sequence ID" value="KAF2127461.1"/>
    <property type="molecule type" value="Genomic_DNA"/>
</dbReference>
<dbReference type="InterPro" id="IPR024079">
    <property type="entry name" value="MetalloPept_cat_dom_sf"/>
</dbReference>
<gene>
    <name evidence="2" type="ORF">P153DRAFT_398793</name>
</gene>
<feature type="chain" id="PRO_5025379981" description="Lysine-specific metallo-endopeptidase domain-containing protein" evidence="1">
    <location>
        <begin position="21"/>
        <end position="281"/>
    </location>
</feature>
<dbReference type="GeneID" id="54412105"/>
<protein>
    <recommendedName>
        <fullName evidence="4">Lysine-specific metallo-endopeptidase domain-containing protein</fullName>
    </recommendedName>
</protein>
<keyword evidence="1" id="KW-0732">Signal</keyword>
<sequence length="281" mass="30780">MHFFTAIFVAFVGFASTVSCIPIGNLSETALLPRQSQTQMSGCSDAQKDHIQASLIQVSGLAVGAYGVLSEDANVWKKNKGYTHYFKETDFDRVKDIYQVLMSIGGSDSKVQFNIVCAPSCAPGGFAFADPTEEDYEGNGHTKGTRVVTICPEFFEDERTTRDLPAAGDTDGLKRYCEFKESKKITDFEVGGHTLLHEISHLDSFGIAAGYPELTWKGAPFEYKYHGTVDWKGKSTAGSARTLKNSKAKDKPETWQNAESLAAAATEMGAMWRCDMTDVSD</sequence>
<reference evidence="2" key="1">
    <citation type="journal article" date="2020" name="Stud. Mycol.">
        <title>101 Dothideomycetes genomes: a test case for predicting lifestyles and emergence of pathogens.</title>
        <authorList>
            <person name="Haridas S."/>
            <person name="Albert R."/>
            <person name="Binder M."/>
            <person name="Bloem J."/>
            <person name="Labutti K."/>
            <person name="Salamov A."/>
            <person name="Andreopoulos B."/>
            <person name="Baker S."/>
            <person name="Barry K."/>
            <person name="Bills G."/>
            <person name="Bluhm B."/>
            <person name="Cannon C."/>
            <person name="Castanera R."/>
            <person name="Culley D."/>
            <person name="Daum C."/>
            <person name="Ezra D."/>
            <person name="Gonzalez J."/>
            <person name="Henrissat B."/>
            <person name="Kuo A."/>
            <person name="Liang C."/>
            <person name="Lipzen A."/>
            <person name="Lutzoni F."/>
            <person name="Magnuson J."/>
            <person name="Mondo S."/>
            <person name="Nolan M."/>
            <person name="Ohm R."/>
            <person name="Pangilinan J."/>
            <person name="Park H.-J."/>
            <person name="Ramirez L."/>
            <person name="Alfaro M."/>
            <person name="Sun H."/>
            <person name="Tritt A."/>
            <person name="Yoshinaga Y."/>
            <person name="Zwiers L.-H."/>
            <person name="Turgeon B."/>
            <person name="Goodwin S."/>
            <person name="Spatafora J."/>
            <person name="Crous P."/>
            <person name="Grigoriev I."/>
        </authorList>
    </citation>
    <scope>NUCLEOTIDE SEQUENCE</scope>
    <source>
        <strain evidence="2">CBS 119687</strain>
    </source>
</reference>
<feature type="signal peptide" evidence="1">
    <location>
        <begin position="1"/>
        <end position="20"/>
    </location>
</feature>
<keyword evidence="3" id="KW-1185">Reference proteome</keyword>
<dbReference type="OrthoDB" id="5381562at2759"/>
<dbReference type="SUPFAM" id="SSF55486">
    <property type="entry name" value="Metalloproteases ('zincins'), catalytic domain"/>
    <property type="match status" value="1"/>
</dbReference>
<dbReference type="AlphaFoldDB" id="A0A6A6A9V9"/>
<dbReference type="Proteomes" id="UP000799771">
    <property type="component" value="Unassembled WGS sequence"/>
</dbReference>